<protein>
    <submittedName>
        <fullName evidence="3">Calcineurin-like phosphoesterase family protein</fullName>
    </submittedName>
</protein>
<name>A0A370QL07_9FLAO</name>
<dbReference type="Gene3D" id="3.60.21.10">
    <property type="match status" value="1"/>
</dbReference>
<proteinExistence type="inferred from homology"/>
<organism evidence="3 4">
    <name type="scientific">Marinirhabdus gelatinilytica</name>
    <dbReference type="NCBI Taxonomy" id="1703343"/>
    <lineage>
        <taxon>Bacteria</taxon>
        <taxon>Pseudomonadati</taxon>
        <taxon>Bacteroidota</taxon>
        <taxon>Flavobacteriia</taxon>
        <taxon>Flavobacteriales</taxon>
        <taxon>Flavobacteriaceae</taxon>
    </lineage>
</organism>
<evidence type="ECO:0000256" key="1">
    <source>
        <dbReference type="ARBA" id="ARBA00008950"/>
    </source>
</evidence>
<accession>A0A370QL07</accession>
<sequence length="289" mass="32561">MGHFKLYYFISCTILDKKIKNIGALSGKTLLFGGVYSNLQALEKLKAIAEEENIPAQNCISTGDIVGYCAQPEETVQLFKLWGAQSILGNVEIQLRDGAEDCGCDFREGSRCDGFSQLWYPYAQAKLSKNSIEFLSSLPDHIQFQYAGKKVFVLHGGYDNVSEFIYKSTPWERKEHHFKTTESDVIVAGHCGLPFHHINEDKIWLNPGVIGMPANDGEPHVWFVILDDTDGTIRFKHHNFNYNHKLASRLMQNGLLPEEYARTIITGIWDNTEILPSVESGLQGFGIQL</sequence>
<feature type="domain" description="Calcineurin-like phosphoesterase" evidence="2">
    <location>
        <begin position="46"/>
        <end position="224"/>
    </location>
</feature>
<dbReference type="Proteomes" id="UP000255317">
    <property type="component" value="Unassembled WGS sequence"/>
</dbReference>
<dbReference type="InterPro" id="IPR050126">
    <property type="entry name" value="Ap4A_hydrolase"/>
</dbReference>
<evidence type="ECO:0000313" key="4">
    <source>
        <dbReference type="Proteomes" id="UP000255317"/>
    </source>
</evidence>
<dbReference type="InterPro" id="IPR029052">
    <property type="entry name" value="Metallo-depent_PP-like"/>
</dbReference>
<dbReference type="InterPro" id="IPR011152">
    <property type="entry name" value="Pesterase_MJ0912"/>
</dbReference>
<reference evidence="3 4" key="1">
    <citation type="submission" date="2018-07" db="EMBL/GenBank/DDBJ databases">
        <title>Genomic Encyclopedia of Type Strains, Phase IV (KMG-IV): sequencing the most valuable type-strain genomes for metagenomic binning, comparative biology and taxonomic classification.</title>
        <authorList>
            <person name="Goeker M."/>
        </authorList>
    </citation>
    <scope>NUCLEOTIDE SEQUENCE [LARGE SCALE GENOMIC DNA]</scope>
    <source>
        <strain evidence="3 4">DSM 101478</strain>
    </source>
</reference>
<dbReference type="PIRSF" id="PIRSF000883">
    <property type="entry name" value="Pesterase_MJ0912"/>
    <property type="match status" value="1"/>
</dbReference>
<dbReference type="PANTHER" id="PTHR42850">
    <property type="entry name" value="METALLOPHOSPHOESTERASE"/>
    <property type="match status" value="1"/>
</dbReference>
<dbReference type="InterPro" id="IPR024654">
    <property type="entry name" value="Calcineurin-like_PHP_lpxH"/>
</dbReference>
<evidence type="ECO:0000259" key="2">
    <source>
        <dbReference type="Pfam" id="PF12850"/>
    </source>
</evidence>
<keyword evidence="4" id="KW-1185">Reference proteome</keyword>
<dbReference type="GO" id="GO:0016791">
    <property type="term" value="F:phosphatase activity"/>
    <property type="evidence" value="ECO:0007669"/>
    <property type="project" value="TreeGrafter"/>
</dbReference>
<evidence type="ECO:0000313" key="3">
    <source>
        <dbReference type="EMBL" id="RDK89064.1"/>
    </source>
</evidence>
<dbReference type="EMBL" id="QRAO01000001">
    <property type="protein sequence ID" value="RDK89064.1"/>
    <property type="molecule type" value="Genomic_DNA"/>
</dbReference>
<dbReference type="GO" id="GO:0005737">
    <property type="term" value="C:cytoplasm"/>
    <property type="evidence" value="ECO:0007669"/>
    <property type="project" value="TreeGrafter"/>
</dbReference>
<dbReference type="PANTHER" id="PTHR42850:SF2">
    <property type="entry name" value="BLL5683 PROTEIN"/>
    <property type="match status" value="1"/>
</dbReference>
<dbReference type="Pfam" id="PF12850">
    <property type="entry name" value="Metallophos_2"/>
    <property type="match status" value="1"/>
</dbReference>
<dbReference type="SUPFAM" id="SSF56300">
    <property type="entry name" value="Metallo-dependent phosphatases"/>
    <property type="match status" value="1"/>
</dbReference>
<comment type="similarity">
    <text evidence="1">Belongs to the metallophosphoesterase superfamily. YfcE family.</text>
</comment>
<gene>
    <name evidence="3" type="ORF">C8D94_101943</name>
</gene>
<dbReference type="AlphaFoldDB" id="A0A370QL07"/>
<comment type="caution">
    <text evidence="3">The sequence shown here is derived from an EMBL/GenBank/DDBJ whole genome shotgun (WGS) entry which is preliminary data.</text>
</comment>